<evidence type="ECO:0000313" key="4">
    <source>
        <dbReference type="EMBL" id="MBB4409927.1"/>
    </source>
</evidence>
<protein>
    <recommendedName>
        <fullName evidence="9">O-antigen ligase domain-containing protein</fullName>
    </recommendedName>
</protein>
<dbReference type="AlphaFoldDB" id="A0A7W6S5N5"/>
<evidence type="ECO:0000256" key="2">
    <source>
        <dbReference type="SAM" id="Phobius"/>
    </source>
</evidence>
<feature type="compositionally biased region" description="Polar residues" evidence="1">
    <location>
        <begin position="406"/>
        <end position="419"/>
    </location>
</feature>
<feature type="region of interest" description="Disordered" evidence="1">
    <location>
        <begin position="400"/>
        <end position="419"/>
    </location>
</feature>
<dbReference type="RefSeq" id="WP_183821691.1">
    <property type="nucleotide sequence ID" value="NZ_JACIGW010000001.1"/>
</dbReference>
<feature type="transmembrane region" description="Helical" evidence="2">
    <location>
        <begin position="103"/>
        <end position="123"/>
    </location>
</feature>
<gene>
    <name evidence="4" type="ORF">GGE31_000398</name>
    <name evidence="3" type="ORF">GGE33_001387</name>
    <name evidence="5" type="ORF">GGE35_000396</name>
</gene>
<dbReference type="EMBL" id="JACIGW010000001">
    <property type="protein sequence ID" value="MBB4347679.1"/>
    <property type="molecule type" value="Genomic_DNA"/>
</dbReference>
<dbReference type="EMBL" id="JACIHM010000001">
    <property type="protein sequence ID" value="MBB4444614.1"/>
    <property type="molecule type" value="Genomic_DNA"/>
</dbReference>
<feature type="transmembrane region" description="Helical" evidence="2">
    <location>
        <begin position="377"/>
        <end position="396"/>
    </location>
</feature>
<dbReference type="Proteomes" id="UP000520770">
    <property type="component" value="Unassembled WGS sequence"/>
</dbReference>
<evidence type="ECO:0000313" key="6">
    <source>
        <dbReference type="Proteomes" id="UP000520770"/>
    </source>
</evidence>
<feature type="transmembrane region" description="Helical" evidence="2">
    <location>
        <begin position="70"/>
        <end position="91"/>
    </location>
</feature>
<evidence type="ECO:0000256" key="1">
    <source>
        <dbReference type="SAM" id="MobiDB-lite"/>
    </source>
</evidence>
<feature type="transmembrane region" description="Helical" evidence="2">
    <location>
        <begin position="195"/>
        <end position="211"/>
    </location>
</feature>
<feature type="transmembrane region" description="Helical" evidence="2">
    <location>
        <begin position="322"/>
        <end position="342"/>
    </location>
</feature>
<dbReference type="Proteomes" id="UP000576087">
    <property type="component" value="Unassembled WGS sequence"/>
</dbReference>
<feature type="transmembrane region" description="Helical" evidence="2">
    <location>
        <begin position="240"/>
        <end position="262"/>
    </location>
</feature>
<feature type="transmembrane region" description="Helical" evidence="2">
    <location>
        <begin position="354"/>
        <end position="371"/>
    </location>
</feature>
<sequence>MKTVSSMKEPLEELEFALHRVLIHVILICDVLFASRIYQAIGLFLQPLILGSCAAIIIFYCAYTAIRGHILIPLMAVGYVALVMTQLTVFADKLWLPVNTNAFFQYIWVMSFVPFAGVCLAGGRTYLLKCVIGYGTGYCCFYALVSIMQMAGVLPGKILAGLVSDLDFRGARIFLYSGLAALTYFYWLVQIRTRVTWVSLSFFLICTLASLLSLSRVYLLVIFCLSIVFMLSPRPAFLRILAISVLGLGTTFVLSGMLVPAFNPFDLFANDASGAYRALEYEVMRDRIFADPLWGFGMSPTSDASKPFLGPYLIFPGDVGSVGVWFEFGLIGLVLYLVILWRCSTPQRSLPTKYGWPLFLTGTMLTAYGAMAPLAIAPGGATMTGLIFGVGLTAHVQQRNHKRRSQPLSGSLRQTISAL</sequence>
<reference evidence="6 7" key="1">
    <citation type="submission" date="2020-08" db="EMBL/GenBank/DDBJ databases">
        <title>Genomic Encyclopedia of Type Strains, Phase IV (KMG-V): Genome sequencing to study the core and pangenomes of soil and plant-associated prokaryotes.</title>
        <authorList>
            <person name="Whitman W."/>
        </authorList>
    </citation>
    <scope>NUCLEOTIDE SEQUENCE [LARGE SCALE GENOMIC DNA]</scope>
    <source>
        <strain evidence="4 7">SEMIA 444</strain>
        <strain evidence="3 6">SEMIA 448</strain>
        <strain evidence="5 8">SEMIA 452</strain>
    </source>
</reference>
<name>A0A7W6S5N5_9HYPH</name>
<evidence type="ECO:0000313" key="7">
    <source>
        <dbReference type="Proteomes" id="UP000524535"/>
    </source>
</evidence>
<keyword evidence="2" id="KW-0472">Membrane</keyword>
<evidence type="ECO:0000313" key="3">
    <source>
        <dbReference type="EMBL" id="MBB4347679.1"/>
    </source>
</evidence>
<feature type="transmembrane region" description="Helical" evidence="2">
    <location>
        <begin position="130"/>
        <end position="151"/>
    </location>
</feature>
<feature type="transmembrane region" description="Helical" evidence="2">
    <location>
        <begin position="217"/>
        <end position="233"/>
    </location>
</feature>
<keyword evidence="7" id="KW-1185">Reference proteome</keyword>
<proteinExistence type="predicted"/>
<feature type="transmembrane region" description="Helical" evidence="2">
    <location>
        <begin position="44"/>
        <end position="63"/>
    </location>
</feature>
<accession>A0A7W6S5N5</accession>
<dbReference type="EMBL" id="JACIGY010000001">
    <property type="protein sequence ID" value="MBB4409927.1"/>
    <property type="molecule type" value="Genomic_DNA"/>
</dbReference>
<keyword evidence="2" id="KW-0812">Transmembrane</keyword>
<feature type="transmembrane region" description="Helical" evidence="2">
    <location>
        <begin position="171"/>
        <end position="188"/>
    </location>
</feature>
<evidence type="ECO:0008006" key="9">
    <source>
        <dbReference type="Google" id="ProtNLM"/>
    </source>
</evidence>
<organism evidence="3 6">
    <name type="scientific">Aliirhizobium cellulosilyticum</name>
    <dbReference type="NCBI Taxonomy" id="393664"/>
    <lineage>
        <taxon>Bacteria</taxon>
        <taxon>Pseudomonadati</taxon>
        <taxon>Pseudomonadota</taxon>
        <taxon>Alphaproteobacteria</taxon>
        <taxon>Hyphomicrobiales</taxon>
        <taxon>Rhizobiaceae</taxon>
        <taxon>Aliirhizobium</taxon>
    </lineage>
</organism>
<dbReference type="Proteomes" id="UP000524535">
    <property type="component" value="Unassembled WGS sequence"/>
</dbReference>
<evidence type="ECO:0000313" key="5">
    <source>
        <dbReference type="EMBL" id="MBB4444614.1"/>
    </source>
</evidence>
<keyword evidence="2" id="KW-1133">Transmembrane helix</keyword>
<evidence type="ECO:0000313" key="8">
    <source>
        <dbReference type="Proteomes" id="UP000576087"/>
    </source>
</evidence>
<comment type="caution">
    <text evidence="3">The sequence shown here is derived from an EMBL/GenBank/DDBJ whole genome shotgun (WGS) entry which is preliminary data.</text>
</comment>